<keyword evidence="3" id="KW-1185">Reference proteome</keyword>
<protein>
    <recommendedName>
        <fullName evidence="1">Reverse transcriptase domain-containing protein</fullName>
    </recommendedName>
</protein>
<evidence type="ECO:0000313" key="3">
    <source>
        <dbReference type="Proteomes" id="UP000233556"/>
    </source>
</evidence>
<dbReference type="OrthoDB" id="416454at2759"/>
<dbReference type="PANTHER" id="PTHR33332">
    <property type="entry name" value="REVERSE TRANSCRIPTASE DOMAIN-CONTAINING PROTEIN"/>
    <property type="match status" value="1"/>
</dbReference>
<proteinExistence type="predicted"/>
<evidence type="ECO:0000259" key="1">
    <source>
        <dbReference type="Pfam" id="PF00078"/>
    </source>
</evidence>
<dbReference type="Pfam" id="PF00078">
    <property type="entry name" value="RVT_1"/>
    <property type="match status" value="1"/>
</dbReference>
<dbReference type="InterPro" id="IPR000477">
    <property type="entry name" value="RT_dom"/>
</dbReference>
<sequence>MGPKGIHPRVLRELLEVLTKSLFIVYRQSWQTEEVPVDQRLANVTPIYKKGEKEDPENYRPVSLTPVPGKVMEQIILSATMWQMQDNQVMGPSQHGFMKGRSCLNNLICFYDKVTCLVDEGKAVAVVSMDFRKVFDTVSRSILLETLAAYGLDGHTLGWVKNRLYGQAQRVVGNGVKSSWCLVTSGGPQGSVLFNDLYQRTG</sequence>
<reference evidence="3" key="2">
    <citation type="submission" date="2017-12" db="EMBL/GenBank/DDBJ databases">
        <title>Genome sequence of the Bar-tailed Godwit (Limosa lapponica baueri).</title>
        <authorList>
            <person name="Lima N.C.B."/>
            <person name="Parody-Merino A.M."/>
            <person name="Battley P.F."/>
            <person name="Fidler A.E."/>
            <person name="Prosdocimi F."/>
        </authorList>
    </citation>
    <scope>NUCLEOTIDE SEQUENCE [LARGE SCALE GENOMIC DNA]</scope>
</reference>
<gene>
    <name evidence="2" type="ORF">llap_14987</name>
</gene>
<accession>A0A2I0TLN5</accession>
<feature type="domain" description="Reverse transcriptase" evidence="1">
    <location>
        <begin position="53"/>
        <end position="195"/>
    </location>
</feature>
<dbReference type="EMBL" id="KZ508867">
    <property type="protein sequence ID" value="PKU34706.1"/>
    <property type="molecule type" value="Genomic_DNA"/>
</dbReference>
<organism evidence="2 3">
    <name type="scientific">Limosa lapponica baueri</name>
    <dbReference type="NCBI Taxonomy" id="1758121"/>
    <lineage>
        <taxon>Eukaryota</taxon>
        <taxon>Metazoa</taxon>
        <taxon>Chordata</taxon>
        <taxon>Craniata</taxon>
        <taxon>Vertebrata</taxon>
        <taxon>Euteleostomi</taxon>
        <taxon>Archelosauria</taxon>
        <taxon>Archosauria</taxon>
        <taxon>Dinosauria</taxon>
        <taxon>Saurischia</taxon>
        <taxon>Theropoda</taxon>
        <taxon>Coelurosauria</taxon>
        <taxon>Aves</taxon>
        <taxon>Neognathae</taxon>
        <taxon>Neoaves</taxon>
        <taxon>Charadriiformes</taxon>
        <taxon>Scolopacidae</taxon>
        <taxon>Limosa</taxon>
    </lineage>
</organism>
<dbReference type="Proteomes" id="UP000233556">
    <property type="component" value="Unassembled WGS sequence"/>
</dbReference>
<dbReference type="AlphaFoldDB" id="A0A2I0TLN5"/>
<name>A0A2I0TLN5_LIMLA</name>
<reference evidence="3" key="1">
    <citation type="submission" date="2017-11" db="EMBL/GenBank/DDBJ databases">
        <authorList>
            <person name="Lima N.C."/>
            <person name="Parody-Merino A.M."/>
            <person name="Battley P.F."/>
            <person name="Fidler A.E."/>
            <person name="Prosdocimi F."/>
        </authorList>
    </citation>
    <scope>NUCLEOTIDE SEQUENCE [LARGE SCALE GENOMIC DNA]</scope>
</reference>
<evidence type="ECO:0000313" key="2">
    <source>
        <dbReference type="EMBL" id="PKU34706.1"/>
    </source>
</evidence>